<name>A0A1Y2CHC9_9FUNG</name>
<reference evidence="1 2" key="1">
    <citation type="submission" date="2016-07" db="EMBL/GenBank/DDBJ databases">
        <title>Pervasive Adenine N6-methylation of Active Genes in Fungi.</title>
        <authorList>
            <consortium name="DOE Joint Genome Institute"/>
            <person name="Mondo S.J."/>
            <person name="Dannebaum R.O."/>
            <person name="Kuo R.C."/>
            <person name="Labutti K."/>
            <person name="Haridas S."/>
            <person name="Kuo A."/>
            <person name="Salamov A."/>
            <person name="Ahrendt S.R."/>
            <person name="Lipzen A."/>
            <person name="Sullivan W."/>
            <person name="Andreopoulos W.B."/>
            <person name="Clum A."/>
            <person name="Lindquist E."/>
            <person name="Daum C."/>
            <person name="Ramamoorthy G.K."/>
            <person name="Gryganskyi A."/>
            <person name="Culley D."/>
            <person name="Magnuson J.K."/>
            <person name="James T.Y."/>
            <person name="O'Malley M.A."/>
            <person name="Stajich J.E."/>
            <person name="Spatafora J.W."/>
            <person name="Visel A."/>
            <person name="Grigoriev I.V."/>
        </authorList>
    </citation>
    <scope>NUCLEOTIDE SEQUENCE [LARGE SCALE GENOMIC DNA]</scope>
    <source>
        <strain evidence="1 2">JEL800</strain>
    </source>
</reference>
<gene>
    <name evidence="1" type="ORF">BCR33DRAFT_764726</name>
</gene>
<dbReference type="EMBL" id="MCGO01000016">
    <property type="protein sequence ID" value="ORY46346.1"/>
    <property type="molecule type" value="Genomic_DNA"/>
</dbReference>
<evidence type="ECO:0000313" key="1">
    <source>
        <dbReference type="EMBL" id="ORY46346.1"/>
    </source>
</evidence>
<accession>A0A1Y2CHC9</accession>
<comment type="caution">
    <text evidence="1">The sequence shown here is derived from an EMBL/GenBank/DDBJ whole genome shotgun (WGS) entry which is preliminary data.</text>
</comment>
<dbReference type="Proteomes" id="UP000193642">
    <property type="component" value="Unassembled WGS sequence"/>
</dbReference>
<evidence type="ECO:0000313" key="2">
    <source>
        <dbReference type="Proteomes" id="UP000193642"/>
    </source>
</evidence>
<protein>
    <submittedName>
        <fullName evidence="1">Uncharacterized protein</fullName>
    </submittedName>
</protein>
<proteinExistence type="predicted"/>
<sequence>MSRHPLHRSKNASPVKAENGFQVISCKSFRFVHQLITLKPHLLNTGCWWNSWHHTPLTNEYRTSTAGIGAGFRAYCVW</sequence>
<keyword evidence="2" id="KW-1185">Reference proteome</keyword>
<dbReference type="AlphaFoldDB" id="A0A1Y2CHC9"/>
<organism evidence="1 2">
    <name type="scientific">Rhizoclosmatium globosum</name>
    <dbReference type="NCBI Taxonomy" id="329046"/>
    <lineage>
        <taxon>Eukaryota</taxon>
        <taxon>Fungi</taxon>
        <taxon>Fungi incertae sedis</taxon>
        <taxon>Chytridiomycota</taxon>
        <taxon>Chytridiomycota incertae sedis</taxon>
        <taxon>Chytridiomycetes</taxon>
        <taxon>Chytridiales</taxon>
        <taxon>Chytriomycetaceae</taxon>
        <taxon>Rhizoclosmatium</taxon>
    </lineage>
</organism>